<dbReference type="CDD" id="cd02966">
    <property type="entry name" value="TlpA_like_family"/>
    <property type="match status" value="1"/>
</dbReference>
<feature type="transmembrane region" description="Helical" evidence="1">
    <location>
        <begin position="6"/>
        <end position="26"/>
    </location>
</feature>
<keyword evidence="1" id="KW-0812">Transmembrane</keyword>
<evidence type="ECO:0000259" key="2">
    <source>
        <dbReference type="Pfam" id="PF00578"/>
    </source>
</evidence>
<feature type="domain" description="Alkyl hydroperoxide reductase subunit C/ Thiol specific antioxidant" evidence="2">
    <location>
        <begin position="52"/>
        <end position="166"/>
    </location>
</feature>
<proteinExistence type="predicted"/>
<keyword evidence="4" id="KW-1185">Reference proteome</keyword>
<gene>
    <name evidence="3" type="ORF">Vqi01_38540</name>
</gene>
<protein>
    <recommendedName>
        <fullName evidence="2">Alkyl hydroperoxide reductase subunit C/ Thiol specific antioxidant domain-containing protein</fullName>
    </recommendedName>
</protein>
<dbReference type="Gene3D" id="3.40.30.10">
    <property type="entry name" value="Glutaredoxin"/>
    <property type="match status" value="1"/>
</dbReference>
<evidence type="ECO:0000313" key="4">
    <source>
        <dbReference type="Proteomes" id="UP000653076"/>
    </source>
</evidence>
<name>A0ABQ4JES6_9ACTN</name>
<keyword evidence="1" id="KW-1133">Transmembrane helix</keyword>
<organism evidence="3 4">
    <name type="scientific">Micromonospora qiuiae</name>
    <dbReference type="NCBI Taxonomy" id="502268"/>
    <lineage>
        <taxon>Bacteria</taxon>
        <taxon>Bacillati</taxon>
        <taxon>Actinomycetota</taxon>
        <taxon>Actinomycetes</taxon>
        <taxon>Micromonosporales</taxon>
        <taxon>Micromonosporaceae</taxon>
        <taxon>Micromonospora</taxon>
    </lineage>
</organism>
<accession>A0ABQ4JES6</accession>
<dbReference type="EMBL" id="BOPC01000052">
    <property type="protein sequence ID" value="GIJ28692.1"/>
    <property type="molecule type" value="Genomic_DNA"/>
</dbReference>
<dbReference type="RefSeq" id="WP_204036195.1">
    <property type="nucleotide sequence ID" value="NZ_BOPC01000052.1"/>
</dbReference>
<keyword evidence="1" id="KW-0472">Membrane</keyword>
<evidence type="ECO:0000313" key="3">
    <source>
        <dbReference type="EMBL" id="GIJ28692.1"/>
    </source>
</evidence>
<evidence type="ECO:0000256" key="1">
    <source>
        <dbReference type="SAM" id="Phobius"/>
    </source>
</evidence>
<comment type="caution">
    <text evidence="3">The sequence shown here is derived from an EMBL/GenBank/DDBJ whole genome shotgun (WGS) entry which is preliminary data.</text>
</comment>
<dbReference type="InterPro" id="IPR000866">
    <property type="entry name" value="AhpC/TSA"/>
</dbReference>
<dbReference type="InterPro" id="IPR036249">
    <property type="entry name" value="Thioredoxin-like_sf"/>
</dbReference>
<sequence>MAYVVAAVVLIGCVSFLNLALTYGVIRRLRQHTDMLNVRPLTGSVGVSPLSVGAVVDEFKASTVSGDSVTRDAFTGQTLLGFFSPDCPACTAEIGRFVEVARSKGPDDVWAVVVGEPDRVISTVERLTPDVGTVICEGTKSEILAAFGVVGFPAFFLMGDGGVVRAIAIRTDEALATTTA</sequence>
<dbReference type="Proteomes" id="UP000653076">
    <property type="component" value="Unassembled WGS sequence"/>
</dbReference>
<dbReference type="SUPFAM" id="SSF52833">
    <property type="entry name" value="Thioredoxin-like"/>
    <property type="match status" value="1"/>
</dbReference>
<dbReference type="Pfam" id="PF00578">
    <property type="entry name" value="AhpC-TSA"/>
    <property type="match status" value="1"/>
</dbReference>
<reference evidence="3 4" key="1">
    <citation type="submission" date="2021-01" db="EMBL/GenBank/DDBJ databases">
        <title>Whole genome shotgun sequence of Verrucosispora qiuiae NBRC 106684.</title>
        <authorList>
            <person name="Komaki H."/>
            <person name="Tamura T."/>
        </authorList>
    </citation>
    <scope>NUCLEOTIDE SEQUENCE [LARGE SCALE GENOMIC DNA]</scope>
    <source>
        <strain evidence="3 4">NBRC 106684</strain>
    </source>
</reference>